<keyword evidence="3" id="KW-1185">Reference proteome</keyword>
<dbReference type="SUPFAM" id="SSF57903">
    <property type="entry name" value="FYVE/PHD zinc finger"/>
    <property type="match status" value="1"/>
</dbReference>
<proteinExistence type="predicted"/>
<dbReference type="Proteomes" id="UP000828390">
    <property type="component" value="Unassembled WGS sequence"/>
</dbReference>
<accession>A0A9D4BBN9</accession>
<reference evidence="2" key="1">
    <citation type="journal article" date="2019" name="bioRxiv">
        <title>The Genome of the Zebra Mussel, Dreissena polymorpha: A Resource for Invasive Species Research.</title>
        <authorList>
            <person name="McCartney M.A."/>
            <person name="Auch B."/>
            <person name="Kono T."/>
            <person name="Mallez S."/>
            <person name="Zhang Y."/>
            <person name="Obille A."/>
            <person name="Becker A."/>
            <person name="Abrahante J.E."/>
            <person name="Garbe J."/>
            <person name="Badalamenti J.P."/>
            <person name="Herman A."/>
            <person name="Mangelson H."/>
            <person name="Liachko I."/>
            <person name="Sullivan S."/>
            <person name="Sone E.D."/>
            <person name="Koren S."/>
            <person name="Silverstein K.A.T."/>
            <person name="Beckman K.B."/>
            <person name="Gohl D.M."/>
        </authorList>
    </citation>
    <scope>NUCLEOTIDE SEQUENCE</scope>
    <source>
        <strain evidence="2">Duluth1</strain>
        <tissue evidence="2">Whole animal</tissue>
    </source>
</reference>
<feature type="region of interest" description="Disordered" evidence="1">
    <location>
        <begin position="1"/>
        <end position="56"/>
    </location>
</feature>
<comment type="caution">
    <text evidence="2">The sequence shown here is derived from an EMBL/GenBank/DDBJ whole genome shotgun (WGS) entry which is preliminary data.</text>
</comment>
<dbReference type="EMBL" id="JAIWYP010000016">
    <property type="protein sequence ID" value="KAH3696546.1"/>
    <property type="molecule type" value="Genomic_DNA"/>
</dbReference>
<sequence>MATKVKKSHQKGKTSSTGKGPAPTKLQHKAGQQGAPVMCSKEFSSGDLPDESITSSGVVTRKIERKRKKIHIPDFECDFSENEYTETSSPTDKTVMSSGEDEVKCKICKKTDNYFQGQNQWIQFGGCKYSIHRQCSGLQHHMKWKKVL</sequence>
<evidence type="ECO:0000313" key="3">
    <source>
        <dbReference type="Proteomes" id="UP000828390"/>
    </source>
</evidence>
<protein>
    <submittedName>
        <fullName evidence="2">Uncharacterized protein</fullName>
    </submittedName>
</protein>
<gene>
    <name evidence="2" type="ORF">DPMN_084017</name>
</gene>
<evidence type="ECO:0000313" key="2">
    <source>
        <dbReference type="EMBL" id="KAH3696546.1"/>
    </source>
</evidence>
<evidence type="ECO:0000256" key="1">
    <source>
        <dbReference type="SAM" id="MobiDB-lite"/>
    </source>
</evidence>
<reference evidence="2" key="2">
    <citation type="submission" date="2020-11" db="EMBL/GenBank/DDBJ databases">
        <authorList>
            <person name="McCartney M.A."/>
            <person name="Auch B."/>
            <person name="Kono T."/>
            <person name="Mallez S."/>
            <person name="Becker A."/>
            <person name="Gohl D.M."/>
            <person name="Silverstein K.A.T."/>
            <person name="Koren S."/>
            <person name="Bechman K.B."/>
            <person name="Herman A."/>
            <person name="Abrahante J.E."/>
            <person name="Garbe J."/>
        </authorList>
    </citation>
    <scope>NUCLEOTIDE SEQUENCE</scope>
    <source>
        <strain evidence="2">Duluth1</strain>
        <tissue evidence="2">Whole animal</tissue>
    </source>
</reference>
<dbReference type="AlphaFoldDB" id="A0A9D4BBN9"/>
<name>A0A9D4BBN9_DREPO</name>
<feature type="compositionally biased region" description="Basic residues" evidence="1">
    <location>
        <begin position="1"/>
        <end position="12"/>
    </location>
</feature>
<organism evidence="2 3">
    <name type="scientific">Dreissena polymorpha</name>
    <name type="common">Zebra mussel</name>
    <name type="synonym">Mytilus polymorpha</name>
    <dbReference type="NCBI Taxonomy" id="45954"/>
    <lineage>
        <taxon>Eukaryota</taxon>
        <taxon>Metazoa</taxon>
        <taxon>Spiralia</taxon>
        <taxon>Lophotrochozoa</taxon>
        <taxon>Mollusca</taxon>
        <taxon>Bivalvia</taxon>
        <taxon>Autobranchia</taxon>
        <taxon>Heteroconchia</taxon>
        <taxon>Euheterodonta</taxon>
        <taxon>Imparidentia</taxon>
        <taxon>Neoheterodontei</taxon>
        <taxon>Myida</taxon>
        <taxon>Dreissenoidea</taxon>
        <taxon>Dreissenidae</taxon>
        <taxon>Dreissena</taxon>
    </lineage>
</organism>
<dbReference type="InterPro" id="IPR011011">
    <property type="entry name" value="Znf_FYVE_PHD"/>
</dbReference>